<dbReference type="Gene3D" id="1.10.287.950">
    <property type="entry name" value="Methyl-accepting chemotaxis protein"/>
    <property type="match status" value="1"/>
</dbReference>
<dbReference type="PANTHER" id="PTHR43531:SF14">
    <property type="entry name" value="METHYL-ACCEPTING CHEMOTAXIS PROTEIN I-RELATED"/>
    <property type="match status" value="1"/>
</dbReference>
<dbReference type="GO" id="GO:0006935">
    <property type="term" value="P:chemotaxis"/>
    <property type="evidence" value="ECO:0007669"/>
    <property type="project" value="InterPro"/>
</dbReference>
<gene>
    <name evidence="8" type="ORF">SAMN04488038_11712</name>
</gene>
<keyword evidence="2 4" id="KW-0807">Transducer</keyword>
<reference evidence="8 9" key="1">
    <citation type="submission" date="2016-10" db="EMBL/GenBank/DDBJ databases">
        <authorList>
            <person name="de Groot N.N."/>
        </authorList>
    </citation>
    <scope>NUCLEOTIDE SEQUENCE [LARGE SCALE GENOMIC DNA]</scope>
    <source>
        <strain evidence="8 9">DSM 25927</strain>
    </source>
</reference>
<dbReference type="GO" id="GO:0004888">
    <property type="term" value="F:transmembrane signaling receptor activity"/>
    <property type="evidence" value="ECO:0007669"/>
    <property type="project" value="InterPro"/>
</dbReference>
<keyword evidence="8" id="KW-0675">Receptor</keyword>
<feature type="domain" description="Methyl-accepting transducer" evidence="7">
    <location>
        <begin position="121"/>
        <end position="343"/>
    </location>
</feature>
<feature type="compositionally biased region" description="Basic and acidic residues" evidence="6">
    <location>
        <begin position="9"/>
        <end position="18"/>
    </location>
</feature>
<evidence type="ECO:0000256" key="6">
    <source>
        <dbReference type="SAM" id="MobiDB-lite"/>
    </source>
</evidence>
<dbReference type="PANTHER" id="PTHR43531">
    <property type="entry name" value="PROTEIN ICFG"/>
    <property type="match status" value="1"/>
</dbReference>
<dbReference type="OrthoDB" id="2489132at2"/>
<keyword evidence="9" id="KW-1185">Reference proteome</keyword>
<accession>A0A1H9LRT3</accession>
<dbReference type="Proteomes" id="UP000199233">
    <property type="component" value="Unassembled WGS sequence"/>
</dbReference>
<sequence length="541" mass="58116">MHAIPQSTHLEDRRHEAGEPGLPATAHAPADDGLAQLLMQLDQLATGGWPQAPVHPRLQPLLERLGSARQSEQLLAQLTARLAACDLDLKPDGELRNLPQLMQLKTGVGNIAEAIRQAVTLSSAVTREAPQIATENAELSHQSEQQVQAVEALNEKTAALTAALNKAGEELQQLLSLANEAEQRAASGGEVAETLRQAMGEVDAKAAQINSVIEVIDSVAFQTNILSINAAIEAAHAGEAGRGFALVAGEIRGLANRTASAARDVRGLIEQTRSAAGAGAASAQATRGALGDLGSLLQRTASAIRSAGETMQQQGREVHSMEATLSEVAQLSAHNLERAGSIQQRTEQLKLNTEQLADCIQLFRLPADPLSEPRHARACEAAQLTAARIGAAMDAALAQGLIEAEALFSRQYEPIAGTDPLKHHSAFDAFCDELLPLLQEPLLEQHTWMAFAISANRDGYVPTHNLRFSQPLTGDRARDLVGNRTKRIFSDRVGRTVGAHEEAYRLQVYRRDTGEIMFDMSVPIYVNGEHWGGFRIGYKLG</sequence>
<dbReference type="EMBL" id="FOFS01000017">
    <property type="protein sequence ID" value="SER13885.1"/>
    <property type="molecule type" value="Genomic_DNA"/>
</dbReference>
<evidence type="ECO:0000313" key="8">
    <source>
        <dbReference type="EMBL" id="SER13885.1"/>
    </source>
</evidence>
<dbReference type="STRING" id="489703.SAMN04488038_11712"/>
<dbReference type="AlphaFoldDB" id="A0A1H9LRT3"/>
<evidence type="ECO:0000256" key="3">
    <source>
        <dbReference type="ARBA" id="ARBA00029447"/>
    </source>
</evidence>
<dbReference type="InterPro" id="IPR004089">
    <property type="entry name" value="MCPsignal_dom"/>
</dbReference>
<dbReference type="Pfam" id="PF00015">
    <property type="entry name" value="MCPsignal"/>
    <property type="match status" value="1"/>
</dbReference>
<keyword evidence="5" id="KW-0175">Coiled coil</keyword>
<dbReference type="InterPro" id="IPR004090">
    <property type="entry name" value="Chemotax_Me-accpt_rcpt"/>
</dbReference>
<evidence type="ECO:0000256" key="1">
    <source>
        <dbReference type="ARBA" id="ARBA00022481"/>
    </source>
</evidence>
<dbReference type="PROSITE" id="PS50111">
    <property type="entry name" value="CHEMOTAXIS_TRANSDUC_2"/>
    <property type="match status" value="1"/>
</dbReference>
<dbReference type="GO" id="GO:0007165">
    <property type="term" value="P:signal transduction"/>
    <property type="evidence" value="ECO:0007669"/>
    <property type="project" value="UniProtKB-KW"/>
</dbReference>
<name>A0A1H9LRT3_9GAMM</name>
<dbReference type="SUPFAM" id="SSF58104">
    <property type="entry name" value="Methyl-accepting chemotaxis protein (MCP) signaling domain"/>
    <property type="match status" value="1"/>
</dbReference>
<dbReference type="RefSeq" id="WP_093289266.1">
    <property type="nucleotide sequence ID" value="NZ_FOFS01000017.1"/>
</dbReference>
<proteinExistence type="inferred from homology"/>
<feature type="region of interest" description="Disordered" evidence="6">
    <location>
        <begin position="1"/>
        <end position="28"/>
    </location>
</feature>
<dbReference type="PRINTS" id="PR00260">
    <property type="entry name" value="CHEMTRNSDUCR"/>
</dbReference>
<evidence type="ECO:0000256" key="5">
    <source>
        <dbReference type="SAM" id="Coils"/>
    </source>
</evidence>
<evidence type="ECO:0000256" key="4">
    <source>
        <dbReference type="PROSITE-ProRule" id="PRU00284"/>
    </source>
</evidence>
<evidence type="ECO:0000313" key="9">
    <source>
        <dbReference type="Proteomes" id="UP000199233"/>
    </source>
</evidence>
<dbReference type="SMART" id="SM00283">
    <property type="entry name" value="MA"/>
    <property type="match status" value="1"/>
</dbReference>
<organism evidence="8 9">
    <name type="scientific">Solimonas aquatica</name>
    <dbReference type="NCBI Taxonomy" id="489703"/>
    <lineage>
        <taxon>Bacteria</taxon>
        <taxon>Pseudomonadati</taxon>
        <taxon>Pseudomonadota</taxon>
        <taxon>Gammaproteobacteria</taxon>
        <taxon>Nevskiales</taxon>
        <taxon>Nevskiaceae</taxon>
        <taxon>Solimonas</taxon>
    </lineage>
</organism>
<feature type="coiled-coil region" evidence="5">
    <location>
        <begin position="136"/>
        <end position="184"/>
    </location>
</feature>
<evidence type="ECO:0000259" key="7">
    <source>
        <dbReference type="PROSITE" id="PS50111"/>
    </source>
</evidence>
<protein>
    <submittedName>
        <fullName evidence="8">Methyl-accepting chemotaxis protein-2, aspartate sensor receptor</fullName>
    </submittedName>
</protein>
<dbReference type="GO" id="GO:0005886">
    <property type="term" value="C:plasma membrane"/>
    <property type="evidence" value="ECO:0007669"/>
    <property type="project" value="TreeGrafter"/>
</dbReference>
<dbReference type="InterPro" id="IPR051310">
    <property type="entry name" value="MCP_chemotaxis"/>
</dbReference>
<comment type="similarity">
    <text evidence="3">Belongs to the methyl-accepting chemotaxis (MCP) protein family.</text>
</comment>
<evidence type="ECO:0000256" key="2">
    <source>
        <dbReference type="ARBA" id="ARBA00023224"/>
    </source>
</evidence>
<keyword evidence="1" id="KW-0488">Methylation</keyword>